<evidence type="ECO:0000313" key="1">
    <source>
        <dbReference type="EMBL" id="JAD16600.1"/>
    </source>
</evidence>
<proteinExistence type="predicted"/>
<reference evidence="1" key="2">
    <citation type="journal article" date="2015" name="Data Brief">
        <title>Shoot transcriptome of the giant reed, Arundo donax.</title>
        <authorList>
            <person name="Barrero R.A."/>
            <person name="Guerrero F.D."/>
            <person name="Moolhuijzen P."/>
            <person name="Goolsby J.A."/>
            <person name="Tidwell J."/>
            <person name="Bellgard S.E."/>
            <person name="Bellgard M.I."/>
        </authorList>
    </citation>
    <scope>NUCLEOTIDE SEQUENCE</scope>
    <source>
        <tissue evidence="1">Shoot tissue taken approximately 20 cm above the soil surface</tissue>
    </source>
</reference>
<dbReference type="AlphaFoldDB" id="A0A0A9UCU0"/>
<organism evidence="1">
    <name type="scientific">Arundo donax</name>
    <name type="common">Giant reed</name>
    <name type="synonym">Donax arundinaceus</name>
    <dbReference type="NCBI Taxonomy" id="35708"/>
    <lineage>
        <taxon>Eukaryota</taxon>
        <taxon>Viridiplantae</taxon>
        <taxon>Streptophyta</taxon>
        <taxon>Embryophyta</taxon>
        <taxon>Tracheophyta</taxon>
        <taxon>Spermatophyta</taxon>
        <taxon>Magnoliopsida</taxon>
        <taxon>Liliopsida</taxon>
        <taxon>Poales</taxon>
        <taxon>Poaceae</taxon>
        <taxon>PACMAD clade</taxon>
        <taxon>Arundinoideae</taxon>
        <taxon>Arundineae</taxon>
        <taxon>Arundo</taxon>
    </lineage>
</organism>
<accession>A0A0A9UCU0</accession>
<reference evidence="1" key="1">
    <citation type="submission" date="2014-09" db="EMBL/GenBank/DDBJ databases">
        <authorList>
            <person name="Magalhaes I.L.F."/>
            <person name="Oliveira U."/>
            <person name="Santos F.R."/>
            <person name="Vidigal T.H.D.A."/>
            <person name="Brescovit A.D."/>
            <person name="Santos A.J."/>
        </authorList>
    </citation>
    <scope>NUCLEOTIDE SEQUENCE</scope>
    <source>
        <tissue evidence="1">Shoot tissue taken approximately 20 cm above the soil surface</tissue>
    </source>
</reference>
<dbReference type="EMBL" id="GBRH01281295">
    <property type="protein sequence ID" value="JAD16600.1"/>
    <property type="molecule type" value="Transcribed_RNA"/>
</dbReference>
<name>A0A0A9UCU0_ARUDO</name>
<protein>
    <submittedName>
        <fullName evidence="1">Eno1</fullName>
    </submittedName>
</protein>
<sequence>MASLNEAAPVGRIMNSCIASLFPACDPPLITLKAGTGNTRALFPARFAICW</sequence>